<organism evidence="13 14">
    <name type="scientific">Pseudolycoriella hygida</name>
    <dbReference type="NCBI Taxonomy" id="35572"/>
    <lineage>
        <taxon>Eukaryota</taxon>
        <taxon>Metazoa</taxon>
        <taxon>Ecdysozoa</taxon>
        <taxon>Arthropoda</taxon>
        <taxon>Hexapoda</taxon>
        <taxon>Insecta</taxon>
        <taxon>Pterygota</taxon>
        <taxon>Neoptera</taxon>
        <taxon>Endopterygota</taxon>
        <taxon>Diptera</taxon>
        <taxon>Nematocera</taxon>
        <taxon>Sciaroidea</taxon>
        <taxon>Sciaridae</taxon>
        <taxon>Pseudolycoriella</taxon>
    </lineage>
</organism>
<feature type="region of interest" description="Disordered" evidence="11">
    <location>
        <begin position="261"/>
        <end position="288"/>
    </location>
</feature>
<evidence type="ECO:0000256" key="12">
    <source>
        <dbReference type="SAM" id="Phobius"/>
    </source>
</evidence>
<dbReference type="GO" id="GO:0046872">
    <property type="term" value="F:metal ion binding"/>
    <property type="evidence" value="ECO:0007669"/>
    <property type="project" value="UniProtKB-KW"/>
</dbReference>
<keyword evidence="8 10" id="KW-0408">Iron</keyword>
<protein>
    <submittedName>
        <fullName evidence="13">Peroxidasin</fullName>
    </submittedName>
</protein>
<comment type="caution">
    <text evidence="13">The sequence shown here is derived from an EMBL/GenBank/DDBJ whole genome shotgun (WGS) entry which is preliminary data.</text>
</comment>
<accession>A0A9Q0MS55</accession>
<evidence type="ECO:0000256" key="2">
    <source>
        <dbReference type="ARBA" id="ARBA00022525"/>
    </source>
</evidence>
<dbReference type="GO" id="GO:0020037">
    <property type="term" value="F:heme binding"/>
    <property type="evidence" value="ECO:0007669"/>
    <property type="project" value="InterPro"/>
</dbReference>
<keyword evidence="3" id="KW-0575">Peroxidase</keyword>
<dbReference type="FunFam" id="1.10.640.10:FF:000003">
    <property type="entry name" value="chorion peroxidase"/>
    <property type="match status" value="1"/>
</dbReference>
<evidence type="ECO:0000256" key="1">
    <source>
        <dbReference type="ARBA" id="ARBA00004613"/>
    </source>
</evidence>
<feature type="transmembrane region" description="Helical" evidence="12">
    <location>
        <begin position="35"/>
        <end position="59"/>
    </location>
</feature>
<reference evidence="13" key="1">
    <citation type="submission" date="2022-07" db="EMBL/GenBank/DDBJ databases">
        <authorList>
            <person name="Trinca V."/>
            <person name="Uliana J.V.C."/>
            <person name="Torres T.T."/>
            <person name="Ward R.J."/>
            <person name="Monesi N."/>
        </authorList>
    </citation>
    <scope>NUCLEOTIDE SEQUENCE</scope>
    <source>
        <strain evidence="13">HSMRA1968</strain>
        <tissue evidence="13">Whole embryos</tissue>
    </source>
</reference>
<keyword evidence="6" id="KW-0732">Signal</keyword>
<evidence type="ECO:0000256" key="8">
    <source>
        <dbReference type="ARBA" id="ARBA00023004"/>
    </source>
</evidence>
<keyword evidence="12" id="KW-0472">Membrane</keyword>
<dbReference type="EMBL" id="WJQU01000003">
    <property type="protein sequence ID" value="KAJ6637042.1"/>
    <property type="molecule type" value="Genomic_DNA"/>
</dbReference>
<dbReference type="PRINTS" id="PR00457">
    <property type="entry name" value="ANPEROXIDASE"/>
</dbReference>
<keyword evidence="12" id="KW-1133">Transmembrane helix</keyword>
<proteinExistence type="predicted"/>
<dbReference type="CDD" id="cd09823">
    <property type="entry name" value="peroxinectin_like"/>
    <property type="match status" value="1"/>
</dbReference>
<name>A0A9Q0MS55_9DIPT</name>
<evidence type="ECO:0000256" key="10">
    <source>
        <dbReference type="PIRSR" id="PIRSR619791-2"/>
    </source>
</evidence>
<dbReference type="Proteomes" id="UP001151699">
    <property type="component" value="Chromosome X"/>
</dbReference>
<keyword evidence="7" id="KW-0560">Oxidoreductase</keyword>
<keyword evidence="4 10" id="KW-0349">Heme</keyword>
<evidence type="ECO:0000256" key="4">
    <source>
        <dbReference type="ARBA" id="ARBA00022617"/>
    </source>
</evidence>
<feature type="binding site" description="axial binding residue" evidence="10">
    <location>
        <position position="553"/>
    </location>
    <ligand>
        <name>heme b</name>
        <dbReference type="ChEBI" id="CHEBI:60344"/>
    </ligand>
    <ligandPart>
        <name>Fe</name>
        <dbReference type="ChEBI" id="CHEBI:18248"/>
    </ligandPart>
</feature>
<dbReference type="AlphaFoldDB" id="A0A9Q0MS55"/>
<dbReference type="PROSITE" id="PS50292">
    <property type="entry name" value="PEROXIDASE_3"/>
    <property type="match status" value="1"/>
</dbReference>
<evidence type="ECO:0000256" key="7">
    <source>
        <dbReference type="ARBA" id="ARBA00023002"/>
    </source>
</evidence>
<evidence type="ECO:0000256" key="3">
    <source>
        <dbReference type="ARBA" id="ARBA00022559"/>
    </source>
</evidence>
<gene>
    <name evidence="13" type="primary">pxdn</name>
    <name evidence="13" type="ORF">Bhyg_09768</name>
</gene>
<keyword evidence="12" id="KW-0812">Transmembrane</keyword>
<evidence type="ECO:0000256" key="5">
    <source>
        <dbReference type="ARBA" id="ARBA00022723"/>
    </source>
</evidence>
<comment type="subcellular location">
    <subcellularLocation>
        <location evidence="1">Secreted</location>
    </subcellularLocation>
</comment>
<dbReference type="GO" id="GO:0005576">
    <property type="term" value="C:extracellular region"/>
    <property type="evidence" value="ECO:0007669"/>
    <property type="project" value="UniProtKB-SubCell"/>
</dbReference>
<evidence type="ECO:0000313" key="14">
    <source>
        <dbReference type="Proteomes" id="UP001151699"/>
    </source>
</evidence>
<dbReference type="InterPro" id="IPR010255">
    <property type="entry name" value="Haem_peroxidase_sf"/>
</dbReference>
<dbReference type="GO" id="GO:0006979">
    <property type="term" value="P:response to oxidative stress"/>
    <property type="evidence" value="ECO:0007669"/>
    <property type="project" value="InterPro"/>
</dbReference>
<evidence type="ECO:0000313" key="13">
    <source>
        <dbReference type="EMBL" id="KAJ6637042.1"/>
    </source>
</evidence>
<dbReference type="GO" id="GO:0004601">
    <property type="term" value="F:peroxidase activity"/>
    <property type="evidence" value="ECO:0007669"/>
    <property type="project" value="UniProtKB-KW"/>
</dbReference>
<keyword evidence="14" id="KW-1185">Reference proteome</keyword>
<sequence length="827" mass="92814">MVDERTSLFAETRAGPSYVFPGRQPRTQAHQVKQFQCFICTSFICALMMALIIAISYSLTDDSNIDVNTASVAEKPKSTNDDGSVNVAINSKEKALNSTEIFTILLNMNWPLNDESPMKWQLPELSPQEKENAMNAGIKALGDRELLEENVASPEINSPSYRHQRALGTTLEARVLAKRGFVENYMTKVIAEKYAVRKPLSRWNIGQGVLIELDTPNMAAKCDFNSKYRNTNGTCNNKEFPLTYGVAMQPFRRALQPDYADGISAPRRTHGNESLPSARKVSTQVHRPSYSSDPNFTVMLAVFGQFLDHDITATALNQGQGGEPIECCDQSRAAHPECFPVEIGPNDPNFLKYNITCMNFVRSAPAPTGYFGPRQQLNQATAFIDGSVVYGAADKRLQALRTKENGLLRMFVTQDNRTLLPVSTDPEDGCNEVEMNSKGKYCFESGDTRANENLHLTSMHLIWARHHNYLASNLRSLNPQWSDDIIFQESRRILGAQLQHITYNEFLPVVLGREFSKKVGILPDEETRTDQYDANVDPSIANVFAAGAFRFAHTLLPSMMRWTSETSTEYIDLHKMLFNPYLLWGSNGLDSAIGSAIQTNLAKYDQYFTTELTERLFENRNANSSDPVKRSVNLDLVSLNIQRGRDHGLPAYNEWRKFCKLPSVDTWDTMKNAVDAASLANMKSIYKGAIDVDLYTGALSESPMEGAIVGPLLSCLLTDQFLRIKRGDSHWYERPVGPQRFSIDQLKQIYNTTLASIICRNSDAVEASQPFVMQQIRSGNEVTDCQLLDTFDFSPWVYDPLSKSIGNFVRVGNDQIKAINIITNRLK</sequence>
<feature type="compositionally biased region" description="Polar residues" evidence="11">
    <location>
        <begin position="272"/>
        <end position="288"/>
    </location>
</feature>
<dbReference type="Pfam" id="PF03098">
    <property type="entry name" value="An_peroxidase"/>
    <property type="match status" value="1"/>
</dbReference>
<evidence type="ECO:0000256" key="6">
    <source>
        <dbReference type="ARBA" id="ARBA00022729"/>
    </source>
</evidence>
<dbReference type="SUPFAM" id="SSF48113">
    <property type="entry name" value="Heme-dependent peroxidases"/>
    <property type="match status" value="1"/>
</dbReference>
<dbReference type="InterPro" id="IPR019791">
    <property type="entry name" value="Haem_peroxidase_animal"/>
</dbReference>
<dbReference type="OrthoDB" id="823504at2759"/>
<keyword evidence="9" id="KW-1015">Disulfide bond</keyword>
<dbReference type="PANTHER" id="PTHR11475:SF141">
    <property type="entry name" value="CARDINAL"/>
    <property type="match status" value="1"/>
</dbReference>
<evidence type="ECO:0000256" key="11">
    <source>
        <dbReference type="SAM" id="MobiDB-lite"/>
    </source>
</evidence>
<keyword evidence="2" id="KW-0964">Secreted</keyword>
<evidence type="ECO:0000256" key="9">
    <source>
        <dbReference type="ARBA" id="ARBA00023157"/>
    </source>
</evidence>
<dbReference type="InterPro" id="IPR037120">
    <property type="entry name" value="Haem_peroxidase_sf_animal"/>
</dbReference>
<keyword evidence="5 10" id="KW-0479">Metal-binding</keyword>
<dbReference type="Gene3D" id="1.10.640.10">
    <property type="entry name" value="Haem peroxidase domain superfamily, animal type"/>
    <property type="match status" value="1"/>
</dbReference>
<dbReference type="GO" id="GO:0022412">
    <property type="term" value="P:cellular process involved in reproduction in multicellular organism"/>
    <property type="evidence" value="ECO:0007669"/>
    <property type="project" value="UniProtKB-ARBA"/>
</dbReference>
<dbReference type="PANTHER" id="PTHR11475">
    <property type="entry name" value="OXIDASE/PEROXIDASE"/>
    <property type="match status" value="1"/>
</dbReference>